<keyword evidence="2" id="KW-0732">Signal</keyword>
<dbReference type="Proteomes" id="UP001227230">
    <property type="component" value="Chromosome 10"/>
</dbReference>
<feature type="signal peptide" evidence="2">
    <location>
        <begin position="1"/>
        <end position="26"/>
    </location>
</feature>
<name>A0ABY9CN47_VITVI</name>
<feature type="chain" id="PRO_5046487819" evidence="2">
    <location>
        <begin position="27"/>
        <end position="440"/>
    </location>
</feature>
<keyword evidence="4" id="KW-1185">Reference proteome</keyword>
<dbReference type="EMBL" id="CP126657">
    <property type="protein sequence ID" value="WJZ96617.1"/>
    <property type="molecule type" value="Genomic_DNA"/>
</dbReference>
<feature type="region of interest" description="Disordered" evidence="1">
    <location>
        <begin position="267"/>
        <end position="300"/>
    </location>
</feature>
<evidence type="ECO:0000256" key="2">
    <source>
        <dbReference type="SAM" id="SignalP"/>
    </source>
</evidence>
<evidence type="ECO:0000256" key="1">
    <source>
        <dbReference type="SAM" id="MobiDB-lite"/>
    </source>
</evidence>
<proteinExistence type="predicted"/>
<evidence type="ECO:0000313" key="4">
    <source>
        <dbReference type="Proteomes" id="UP001227230"/>
    </source>
</evidence>
<accession>A0ABY9CN47</accession>
<dbReference type="PANTHER" id="PTHR36806">
    <property type="entry name" value="ADENINE PHOSPHORIBOSYLTRANSFERASE"/>
    <property type="match status" value="1"/>
</dbReference>
<reference evidence="3 4" key="1">
    <citation type="journal article" date="2023" name="Hortic Res">
        <title>The complete reference genome for grapevine (Vitis vinifera L.) genetics and breeding.</title>
        <authorList>
            <person name="Shi X."/>
            <person name="Cao S."/>
            <person name="Wang X."/>
            <person name="Huang S."/>
            <person name="Wang Y."/>
            <person name="Liu Z."/>
            <person name="Liu W."/>
            <person name="Leng X."/>
            <person name="Peng Y."/>
            <person name="Wang N."/>
            <person name="Wang Y."/>
            <person name="Ma Z."/>
            <person name="Xu X."/>
            <person name="Zhang F."/>
            <person name="Xue H."/>
            <person name="Zhong H."/>
            <person name="Wang Y."/>
            <person name="Zhang K."/>
            <person name="Velt A."/>
            <person name="Avia K."/>
            <person name="Holtgrawe D."/>
            <person name="Grimplet J."/>
            <person name="Matus J.T."/>
            <person name="Ware D."/>
            <person name="Wu X."/>
            <person name="Wang H."/>
            <person name="Liu C."/>
            <person name="Fang Y."/>
            <person name="Rustenholz C."/>
            <person name="Cheng Z."/>
            <person name="Xiao H."/>
            <person name="Zhou Y."/>
        </authorList>
    </citation>
    <scope>NUCLEOTIDE SEQUENCE [LARGE SCALE GENOMIC DNA]</scope>
    <source>
        <strain evidence="4">cv. Pinot noir / PN40024</strain>
        <tissue evidence="3">Leaf</tissue>
    </source>
</reference>
<protein>
    <submittedName>
        <fullName evidence="3">Uncharacterized protein</fullName>
    </submittedName>
</protein>
<evidence type="ECO:0000313" key="3">
    <source>
        <dbReference type="EMBL" id="WJZ96617.1"/>
    </source>
</evidence>
<sequence>MAGNASSSLTLVFLIILIASPTPSGSFFPSQYRTLVSLGHSLMTRVANLRASRGDRSGAALARAVAARLERGLGLGLWGMMWSTGWDYFRNYAWGEMNWRELNAAVSEMKELLRWVTELTRMNSDAERAAWVGRNYQSVLRVSNSMLGKLLQVFRQSGALREVVETVKKEVVEGGLLRDCLELGSNDLKGLMQGRPKCFIGPDSTTGPFTFQPKPTSPCLCKFCISDCPTKINGRKCIVFSHPCLPHHPDRRSDTLRLVLSNAFPSVPGPLTHDSRGQPSGLQRGPFRRRASQGSGGDAGAIRVSVGGDDVVYGVGLLQKLPLGEMKGAVPEMKELLRWMTELSRTESGAERAAWVVRNYQSVLTVSNSMLGKLLQEFRQSGALREVVEKLKKEVTEGELLRDCLELVSNDWKGLIQVLNDHLSQSSSDSTSASDHTAEL</sequence>
<organism evidence="3 4">
    <name type="scientific">Vitis vinifera</name>
    <name type="common">Grape</name>
    <dbReference type="NCBI Taxonomy" id="29760"/>
    <lineage>
        <taxon>Eukaryota</taxon>
        <taxon>Viridiplantae</taxon>
        <taxon>Streptophyta</taxon>
        <taxon>Embryophyta</taxon>
        <taxon>Tracheophyta</taxon>
        <taxon>Spermatophyta</taxon>
        <taxon>Magnoliopsida</taxon>
        <taxon>eudicotyledons</taxon>
        <taxon>Gunneridae</taxon>
        <taxon>Pentapetalae</taxon>
        <taxon>rosids</taxon>
        <taxon>Vitales</taxon>
        <taxon>Vitaceae</taxon>
        <taxon>Viteae</taxon>
        <taxon>Vitis</taxon>
    </lineage>
</organism>
<gene>
    <name evidence="3" type="ORF">VitviT2T_015285</name>
</gene>